<dbReference type="GeneID" id="106471840"/>
<evidence type="ECO:0000256" key="12">
    <source>
        <dbReference type="RuleBase" id="RU003832"/>
    </source>
</evidence>
<evidence type="ECO:0000256" key="6">
    <source>
        <dbReference type="ARBA" id="ARBA00022692"/>
    </source>
</evidence>
<dbReference type="Gene3D" id="3.40.50.11660">
    <property type="entry name" value="Glycosyl transferase family 10, C-terminal domain"/>
    <property type="match status" value="1"/>
</dbReference>
<evidence type="ECO:0000259" key="14">
    <source>
        <dbReference type="Pfam" id="PF17039"/>
    </source>
</evidence>
<dbReference type="InterPro" id="IPR055270">
    <property type="entry name" value="Glyco_tran_10_C"/>
</dbReference>
<feature type="domain" description="Fucosyltransferase C-terminal" evidence="13">
    <location>
        <begin position="221"/>
        <end position="401"/>
    </location>
</feature>
<dbReference type="RefSeq" id="XP_022256157.1">
    <property type="nucleotide sequence ID" value="XM_022400449.1"/>
</dbReference>
<dbReference type="InterPro" id="IPR031481">
    <property type="entry name" value="Glyco_tran_10_N"/>
</dbReference>
<dbReference type="EC" id="2.4.1.-" evidence="12"/>
<evidence type="ECO:0000256" key="7">
    <source>
        <dbReference type="ARBA" id="ARBA00022968"/>
    </source>
</evidence>
<evidence type="ECO:0000256" key="11">
    <source>
        <dbReference type="ARBA" id="ARBA00023180"/>
    </source>
</evidence>
<feature type="transmembrane region" description="Helical" evidence="12">
    <location>
        <begin position="12"/>
        <end position="34"/>
    </location>
</feature>
<keyword evidence="15" id="KW-1185">Reference proteome</keyword>
<name>A0ABM1TJV1_LIMPO</name>
<comment type="similarity">
    <text evidence="3 12">Belongs to the glycosyltransferase 10 family.</text>
</comment>
<accession>A0ABM1TJV1</accession>
<dbReference type="SUPFAM" id="SSF53756">
    <property type="entry name" value="UDP-Glycosyltransferase/glycogen phosphorylase"/>
    <property type="match status" value="1"/>
</dbReference>
<evidence type="ECO:0000313" key="16">
    <source>
        <dbReference type="RefSeq" id="XP_022256156.1"/>
    </source>
</evidence>
<keyword evidence="6 12" id="KW-0812">Transmembrane</keyword>
<comment type="pathway">
    <text evidence="2">Protein modification; protein glycosylation.</text>
</comment>
<protein>
    <recommendedName>
        <fullName evidence="12">Fucosyltransferase</fullName>
        <ecNumber evidence="12">2.4.1.-</ecNumber>
    </recommendedName>
</protein>
<evidence type="ECO:0000256" key="2">
    <source>
        <dbReference type="ARBA" id="ARBA00004922"/>
    </source>
</evidence>
<comment type="subcellular location">
    <subcellularLocation>
        <location evidence="1 12">Golgi apparatus</location>
        <location evidence="1 12">Golgi stack membrane</location>
        <topology evidence="1 12">Single-pass type II membrane protein</topology>
    </subcellularLocation>
</comment>
<dbReference type="PANTHER" id="PTHR48438:SF1">
    <property type="entry name" value="ALPHA-(1,3)-FUCOSYLTRANSFERASE C-RELATED"/>
    <property type="match status" value="1"/>
</dbReference>
<evidence type="ECO:0000313" key="15">
    <source>
        <dbReference type="Proteomes" id="UP000694941"/>
    </source>
</evidence>
<sequence>MARWLRASRSILFHHILCFVTCLLLYHIVLTYVWKKHKNSNDIKLQDRFSESLQIRSNFHEKREPNSDIQTRRNYSILFWKESKRMLKRFLRSYGSDELDPFALCSVRNCYIETDNERGLLESDAVVFHLHRIAGPHKLPLRPRMHPPLQRWVFFTDESPLNTFLVTNQYQMSDYNGVFNWSMTYRRDSDVYVPYGRTVLMSLDEQQIAQEGFRNRNFAADKTKFAAILISNCGGSNKRLQYLRELKKHIPLDTFGKCGKAVCPGHFRMDCALLREYKFYLAFENSNCREYITEKLWWNAFQKEIVPVVMGAPRDDYEEVCPPHSFIHVDDFESPFSLAEYLIRVNGSDDIYNTFFRWKENYKVVNEHGYFGSYTSHICRLCEALNSRRNNETKVYDRLENFWSAKLDCFRPQWSISKNVN</sequence>
<keyword evidence="5 12" id="KW-0808">Transferase</keyword>
<feature type="domain" description="Fucosyltransferase N-terminal" evidence="14">
    <location>
        <begin position="75"/>
        <end position="196"/>
    </location>
</feature>
<gene>
    <name evidence="16 17" type="primary">LOC106471840</name>
</gene>
<keyword evidence="4 12" id="KW-0328">Glycosyltransferase</keyword>
<dbReference type="RefSeq" id="XP_022256156.1">
    <property type="nucleotide sequence ID" value="XM_022400448.1"/>
</dbReference>
<reference evidence="16 17" key="1">
    <citation type="submission" date="2025-05" db="UniProtKB">
        <authorList>
            <consortium name="RefSeq"/>
        </authorList>
    </citation>
    <scope>IDENTIFICATION</scope>
    <source>
        <tissue evidence="16 17">Muscle</tissue>
    </source>
</reference>
<keyword evidence="7" id="KW-0735">Signal-anchor</keyword>
<evidence type="ECO:0000256" key="8">
    <source>
        <dbReference type="ARBA" id="ARBA00022989"/>
    </source>
</evidence>
<keyword evidence="10 12" id="KW-0472">Membrane</keyword>
<proteinExistence type="inferred from homology"/>
<evidence type="ECO:0000256" key="3">
    <source>
        <dbReference type="ARBA" id="ARBA00008919"/>
    </source>
</evidence>
<evidence type="ECO:0000256" key="4">
    <source>
        <dbReference type="ARBA" id="ARBA00022676"/>
    </source>
</evidence>
<evidence type="ECO:0000256" key="5">
    <source>
        <dbReference type="ARBA" id="ARBA00022679"/>
    </source>
</evidence>
<dbReference type="Pfam" id="PF17039">
    <property type="entry name" value="Glyco_tran_10_N"/>
    <property type="match status" value="1"/>
</dbReference>
<dbReference type="InterPro" id="IPR001503">
    <property type="entry name" value="Glyco_trans_10"/>
</dbReference>
<keyword evidence="9 12" id="KW-0333">Golgi apparatus</keyword>
<organism evidence="15 17">
    <name type="scientific">Limulus polyphemus</name>
    <name type="common">Atlantic horseshoe crab</name>
    <dbReference type="NCBI Taxonomy" id="6850"/>
    <lineage>
        <taxon>Eukaryota</taxon>
        <taxon>Metazoa</taxon>
        <taxon>Ecdysozoa</taxon>
        <taxon>Arthropoda</taxon>
        <taxon>Chelicerata</taxon>
        <taxon>Merostomata</taxon>
        <taxon>Xiphosura</taxon>
        <taxon>Limulidae</taxon>
        <taxon>Limulus</taxon>
    </lineage>
</organism>
<keyword evidence="8 12" id="KW-1133">Transmembrane helix</keyword>
<evidence type="ECO:0000256" key="1">
    <source>
        <dbReference type="ARBA" id="ARBA00004447"/>
    </source>
</evidence>
<keyword evidence="11" id="KW-0325">Glycoprotein</keyword>
<dbReference type="InterPro" id="IPR038577">
    <property type="entry name" value="GT10-like_C_sf"/>
</dbReference>
<dbReference type="Pfam" id="PF00852">
    <property type="entry name" value="Glyco_transf_10"/>
    <property type="match status" value="1"/>
</dbReference>
<evidence type="ECO:0000256" key="10">
    <source>
        <dbReference type="ARBA" id="ARBA00023136"/>
    </source>
</evidence>
<dbReference type="PANTHER" id="PTHR48438">
    <property type="entry name" value="ALPHA-(1,3)-FUCOSYLTRANSFERASE C-RELATED"/>
    <property type="match status" value="1"/>
</dbReference>
<evidence type="ECO:0000256" key="9">
    <source>
        <dbReference type="ARBA" id="ARBA00023034"/>
    </source>
</evidence>
<dbReference type="Proteomes" id="UP000694941">
    <property type="component" value="Unplaced"/>
</dbReference>
<evidence type="ECO:0000313" key="17">
    <source>
        <dbReference type="RefSeq" id="XP_022256157.1"/>
    </source>
</evidence>
<evidence type="ECO:0000259" key="13">
    <source>
        <dbReference type="Pfam" id="PF00852"/>
    </source>
</evidence>